<evidence type="ECO:0000313" key="2">
    <source>
        <dbReference type="RefSeq" id="XP_013923380.1"/>
    </source>
</evidence>
<dbReference type="AlphaFoldDB" id="A0A6I9YHP5"/>
<dbReference type="RefSeq" id="XP_013923380.1">
    <property type="nucleotide sequence ID" value="XM_014067905.1"/>
</dbReference>
<proteinExistence type="predicted"/>
<sequence length="151" mass="17159">MNVNVIAHAYSPFEYFNVFQSTQLALEHLESAPEKLNVSEDCGDLGNSQKEIIEKRYNKYKGLVGSLQQHLEDLKYKLESFQDKKTNTDVSATQHTPSNWQSSTSFMTSSLLSKSESFTKSSIRSDLNSAKKDTNSRAVNRMKLLTEKKKL</sequence>
<dbReference type="InterPro" id="IPR026652">
    <property type="entry name" value="CEP128"/>
</dbReference>
<gene>
    <name evidence="2" type="primary">LOC106550110</name>
</gene>
<accession>A0A6I9YHP5</accession>
<protein>
    <submittedName>
        <fullName evidence="2">Centrosomal protein of 128 kDa-like</fullName>
    </submittedName>
</protein>
<keyword evidence="1" id="KW-1185">Reference proteome</keyword>
<name>A0A6I9YHP5_9SAUR</name>
<dbReference type="PANTHER" id="PTHR46657">
    <property type="entry name" value="CENTROSOMAL PROTEIN OF 128 KDA"/>
    <property type="match status" value="1"/>
</dbReference>
<dbReference type="GO" id="GO:0005814">
    <property type="term" value="C:centriole"/>
    <property type="evidence" value="ECO:0007669"/>
    <property type="project" value="TreeGrafter"/>
</dbReference>
<dbReference type="OrthoDB" id="10046318at2759"/>
<dbReference type="GeneID" id="106550110"/>
<organism evidence="1 2">
    <name type="scientific">Thamnophis sirtalis</name>
    <dbReference type="NCBI Taxonomy" id="35019"/>
    <lineage>
        <taxon>Eukaryota</taxon>
        <taxon>Metazoa</taxon>
        <taxon>Chordata</taxon>
        <taxon>Craniata</taxon>
        <taxon>Vertebrata</taxon>
        <taxon>Euteleostomi</taxon>
        <taxon>Lepidosauria</taxon>
        <taxon>Squamata</taxon>
        <taxon>Bifurcata</taxon>
        <taxon>Unidentata</taxon>
        <taxon>Episquamata</taxon>
        <taxon>Toxicofera</taxon>
        <taxon>Serpentes</taxon>
        <taxon>Colubroidea</taxon>
        <taxon>Colubridae</taxon>
        <taxon>Natricinae</taxon>
        <taxon>Thamnophis</taxon>
    </lineage>
</organism>
<reference evidence="2" key="1">
    <citation type="submission" date="2025-08" db="UniProtKB">
        <authorList>
            <consortium name="RefSeq"/>
        </authorList>
    </citation>
    <scope>IDENTIFICATION</scope>
    <source>
        <tissue evidence="2">Skeletal muscle</tissue>
    </source>
</reference>
<dbReference type="GO" id="GO:0000922">
    <property type="term" value="C:spindle pole"/>
    <property type="evidence" value="ECO:0007669"/>
    <property type="project" value="TreeGrafter"/>
</dbReference>
<dbReference type="KEGG" id="tsr:106550110"/>
<dbReference type="Proteomes" id="UP000504617">
    <property type="component" value="Unplaced"/>
</dbReference>
<dbReference type="PANTHER" id="PTHR46657:SF1">
    <property type="entry name" value="CENTROSOMAL PROTEIN OF 128 KDA"/>
    <property type="match status" value="1"/>
</dbReference>
<evidence type="ECO:0000313" key="1">
    <source>
        <dbReference type="Proteomes" id="UP000504617"/>
    </source>
</evidence>